<dbReference type="Pfam" id="PF08308">
    <property type="entry name" value="PEGA"/>
    <property type="match status" value="1"/>
</dbReference>
<protein>
    <recommendedName>
        <fullName evidence="2">PEGA domain-containing protein</fullName>
    </recommendedName>
</protein>
<organism evidence="3 4">
    <name type="scientific">Algisphaera agarilytica</name>
    <dbReference type="NCBI Taxonomy" id="1385975"/>
    <lineage>
        <taxon>Bacteria</taxon>
        <taxon>Pseudomonadati</taxon>
        <taxon>Planctomycetota</taxon>
        <taxon>Phycisphaerae</taxon>
        <taxon>Phycisphaerales</taxon>
        <taxon>Phycisphaeraceae</taxon>
        <taxon>Algisphaera</taxon>
    </lineage>
</organism>
<evidence type="ECO:0000313" key="4">
    <source>
        <dbReference type="Proteomes" id="UP000541810"/>
    </source>
</evidence>
<dbReference type="EMBL" id="JACHGY010000001">
    <property type="protein sequence ID" value="MBB6428893.1"/>
    <property type="molecule type" value="Genomic_DNA"/>
</dbReference>
<feature type="chain" id="PRO_5031570834" description="PEGA domain-containing protein" evidence="1">
    <location>
        <begin position="25"/>
        <end position="138"/>
    </location>
</feature>
<keyword evidence="4" id="KW-1185">Reference proteome</keyword>
<reference evidence="3 4" key="1">
    <citation type="submission" date="2020-08" db="EMBL/GenBank/DDBJ databases">
        <title>Genomic Encyclopedia of Type Strains, Phase IV (KMG-IV): sequencing the most valuable type-strain genomes for metagenomic binning, comparative biology and taxonomic classification.</title>
        <authorList>
            <person name="Goeker M."/>
        </authorList>
    </citation>
    <scope>NUCLEOTIDE SEQUENCE [LARGE SCALE GENOMIC DNA]</scope>
    <source>
        <strain evidence="3 4">DSM 103725</strain>
    </source>
</reference>
<evidence type="ECO:0000259" key="2">
    <source>
        <dbReference type="Pfam" id="PF08308"/>
    </source>
</evidence>
<dbReference type="Proteomes" id="UP000541810">
    <property type="component" value="Unassembled WGS sequence"/>
</dbReference>
<dbReference type="RefSeq" id="WP_184676436.1">
    <property type="nucleotide sequence ID" value="NZ_JACHGY010000001.1"/>
</dbReference>
<dbReference type="InterPro" id="IPR013229">
    <property type="entry name" value="PEGA"/>
</dbReference>
<feature type="domain" description="PEGA" evidence="2">
    <location>
        <begin position="25"/>
        <end position="70"/>
    </location>
</feature>
<comment type="caution">
    <text evidence="3">The sequence shown here is derived from an EMBL/GenBank/DDBJ whole genome shotgun (WGS) entry which is preliminary data.</text>
</comment>
<dbReference type="AlphaFoldDB" id="A0A7X0H4G4"/>
<evidence type="ECO:0000313" key="3">
    <source>
        <dbReference type="EMBL" id="MBB6428893.1"/>
    </source>
</evidence>
<sequence length="138" mass="15623">MRKRIPLILMLASAPLLLPGCVQRTISITSEPAGALVWLNDQEVGRTPVEVPFKWYGTYDVRLEKTGYEPKWTTGEAEMPWWELPGPDLVAEMLPGAESRVSWHYELTQEVPAAEQDVPALIDRAKQMRQDTRGFADD</sequence>
<evidence type="ECO:0000256" key="1">
    <source>
        <dbReference type="SAM" id="SignalP"/>
    </source>
</evidence>
<accession>A0A7X0H4G4</accession>
<name>A0A7X0H4G4_9BACT</name>
<feature type="signal peptide" evidence="1">
    <location>
        <begin position="1"/>
        <end position="24"/>
    </location>
</feature>
<keyword evidence="1" id="KW-0732">Signal</keyword>
<proteinExistence type="predicted"/>
<gene>
    <name evidence="3" type="ORF">HNQ40_000699</name>
</gene>